<proteinExistence type="predicted"/>
<dbReference type="WBParaSite" id="SCUD_0002311401-mRNA-1">
    <property type="protein sequence ID" value="SCUD_0002311401-mRNA-1"/>
    <property type="gene ID" value="SCUD_0002311401"/>
</dbReference>
<evidence type="ECO:0000313" key="3">
    <source>
        <dbReference type="WBParaSite" id="SCUD_0002311401-mRNA-1"/>
    </source>
</evidence>
<keyword evidence="2" id="KW-1185">Reference proteome</keyword>
<accession>A0A183L6Z1</accession>
<organism evidence="3">
    <name type="scientific">Schistosoma curassoni</name>
    <dbReference type="NCBI Taxonomy" id="6186"/>
    <lineage>
        <taxon>Eukaryota</taxon>
        <taxon>Metazoa</taxon>
        <taxon>Spiralia</taxon>
        <taxon>Lophotrochozoa</taxon>
        <taxon>Platyhelminthes</taxon>
        <taxon>Trematoda</taxon>
        <taxon>Digenea</taxon>
        <taxon>Strigeidida</taxon>
        <taxon>Schistosomatoidea</taxon>
        <taxon>Schistosomatidae</taxon>
        <taxon>Schistosoma</taxon>
    </lineage>
</organism>
<dbReference type="EMBL" id="UZAK01052160">
    <property type="protein sequence ID" value="VDP81442.1"/>
    <property type="molecule type" value="Genomic_DNA"/>
</dbReference>
<reference evidence="3" key="1">
    <citation type="submission" date="2016-06" db="UniProtKB">
        <authorList>
            <consortium name="WormBaseParasite"/>
        </authorList>
    </citation>
    <scope>IDENTIFICATION</scope>
</reference>
<evidence type="ECO:0000313" key="2">
    <source>
        <dbReference type="Proteomes" id="UP000279833"/>
    </source>
</evidence>
<dbReference type="Proteomes" id="UP000279833">
    <property type="component" value="Unassembled WGS sequence"/>
</dbReference>
<protein>
    <submittedName>
        <fullName evidence="1 3">Uncharacterized protein</fullName>
    </submittedName>
</protein>
<gene>
    <name evidence="1" type="ORF">SCUD_LOCUS23111</name>
</gene>
<sequence length="36" mass="4198">MLSQNHIILVYHSLSTVIDLIKFIVSQLKIKLLYVN</sequence>
<name>A0A183L6Z1_9TREM</name>
<dbReference type="AlphaFoldDB" id="A0A183L6Z1"/>
<reference evidence="1 2" key="2">
    <citation type="submission" date="2018-11" db="EMBL/GenBank/DDBJ databases">
        <authorList>
            <consortium name="Pathogen Informatics"/>
        </authorList>
    </citation>
    <scope>NUCLEOTIDE SEQUENCE [LARGE SCALE GENOMIC DNA]</scope>
    <source>
        <strain evidence="1">Dakar</strain>
        <strain evidence="2">Dakar, Senegal</strain>
    </source>
</reference>
<evidence type="ECO:0000313" key="1">
    <source>
        <dbReference type="EMBL" id="VDP81442.1"/>
    </source>
</evidence>